<dbReference type="AlphaFoldDB" id="A0AAQ4F7R3"/>
<evidence type="ECO:0000313" key="2">
    <source>
        <dbReference type="Proteomes" id="UP001321473"/>
    </source>
</evidence>
<dbReference type="Proteomes" id="UP001321473">
    <property type="component" value="Unassembled WGS sequence"/>
</dbReference>
<protein>
    <submittedName>
        <fullName evidence="1">Uncharacterized protein</fullName>
    </submittedName>
</protein>
<keyword evidence="2" id="KW-1185">Reference proteome</keyword>
<accession>A0AAQ4F7R3</accession>
<name>A0AAQ4F7R3_AMBAM</name>
<gene>
    <name evidence="1" type="ORF">V5799_015434</name>
</gene>
<proteinExistence type="predicted"/>
<organism evidence="1 2">
    <name type="scientific">Amblyomma americanum</name>
    <name type="common">Lone star tick</name>
    <dbReference type="NCBI Taxonomy" id="6943"/>
    <lineage>
        <taxon>Eukaryota</taxon>
        <taxon>Metazoa</taxon>
        <taxon>Ecdysozoa</taxon>
        <taxon>Arthropoda</taxon>
        <taxon>Chelicerata</taxon>
        <taxon>Arachnida</taxon>
        <taxon>Acari</taxon>
        <taxon>Parasitiformes</taxon>
        <taxon>Ixodida</taxon>
        <taxon>Ixodoidea</taxon>
        <taxon>Ixodidae</taxon>
        <taxon>Amblyomminae</taxon>
        <taxon>Amblyomma</taxon>
    </lineage>
</organism>
<reference evidence="1 2" key="1">
    <citation type="journal article" date="2023" name="Arcadia Sci">
        <title>De novo assembly of a long-read Amblyomma americanum tick genome.</title>
        <authorList>
            <person name="Chou S."/>
            <person name="Poskanzer K.E."/>
            <person name="Rollins M."/>
            <person name="Thuy-Boun P.S."/>
        </authorList>
    </citation>
    <scope>NUCLEOTIDE SEQUENCE [LARGE SCALE GENOMIC DNA]</scope>
    <source>
        <strain evidence="1">F_SG_1</strain>
        <tissue evidence="1">Salivary glands</tissue>
    </source>
</reference>
<dbReference type="EMBL" id="JARKHS020005777">
    <property type="protein sequence ID" value="KAK8783227.1"/>
    <property type="molecule type" value="Genomic_DNA"/>
</dbReference>
<sequence length="83" mass="9376">MCLPRSAAAPSPQLSRSSALALSHYTYLDCVISCTVAWQLHHRQYTPRPRVRSSPKRLQTPTVLGLWRGPQGQTRVYPMVETL</sequence>
<comment type="caution">
    <text evidence="1">The sequence shown here is derived from an EMBL/GenBank/DDBJ whole genome shotgun (WGS) entry which is preliminary data.</text>
</comment>
<evidence type="ECO:0000313" key="1">
    <source>
        <dbReference type="EMBL" id="KAK8783227.1"/>
    </source>
</evidence>